<dbReference type="GO" id="GO:0000166">
    <property type="term" value="F:nucleotide binding"/>
    <property type="evidence" value="ECO:0007669"/>
    <property type="project" value="InterPro"/>
</dbReference>
<feature type="domain" description="GFO/IDH/MocA-like oxidoreductase" evidence="4">
    <location>
        <begin position="133"/>
        <end position="258"/>
    </location>
</feature>
<dbReference type="GO" id="GO:0016491">
    <property type="term" value="F:oxidoreductase activity"/>
    <property type="evidence" value="ECO:0007669"/>
    <property type="project" value="UniProtKB-KW"/>
</dbReference>
<evidence type="ECO:0000313" key="5">
    <source>
        <dbReference type="EMBL" id="KAF6039137.1"/>
    </source>
</evidence>
<gene>
    <name evidence="5" type="ORF">EB796_002574</name>
</gene>
<dbReference type="OrthoDB" id="446809at2759"/>
<reference evidence="5" key="1">
    <citation type="submission" date="2020-06" db="EMBL/GenBank/DDBJ databases">
        <title>Draft genome of Bugula neritina, a colonial animal packing powerful symbionts and potential medicines.</title>
        <authorList>
            <person name="Rayko M."/>
        </authorList>
    </citation>
    <scope>NUCLEOTIDE SEQUENCE [LARGE SCALE GENOMIC DNA]</scope>
    <source>
        <strain evidence="5">Kwan_BN1</strain>
    </source>
</reference>
<dbReference type="Gene3D" id="3.30.360.10">
    <property type="entry name" value="Dihydrodipicolinate Reductase, domain 2"/>
    <property type="match status" value="1"/>
</dbReference>
<evidence type="ECO:0000256" key="2">
    <source>
        <dbReference type="ARBA" id="ARBA00023002"/>
    </source>
</evidence>
<dbReference type="InterPro" id="IPR036291">
    <property type="entry name" value="NAD(P)-bd_dom_sf"/>
</dbReference>
<feature type="domain" description="Gfo/Idh/MocA-like oxidoreductase N-terminal" evidence="3">
    <location>
        <begin position="5"/>
        <end position="108"/>
    </location>
</feature>
<dbReference type="Gene3D" id="3.40.50.720">
    <property type="entry name" value="NAD(P)-binding Rossmann-like Domain"/>
    <property type="match status" value="1"/>
</dbReference>
<dbReference type="Proteomes" id="UP000593567">
    <property type="component" value="Unassembled WGS sequence"/>
</dbReference>
<dbReference type="PANTHER" id="PTHR43818">
    <property type="entry name" value="BCDNA.GH03377"/>
    <property type="match status" value="1"/>
</dbReference>
<name>A0A7J7KL89_BUGNE</name>
<dbReference type="InterPro" id="IPR000683">
    <property type="entry name" value="Gfo/Idh/MocA-like_OxRdtase_N"/>
</dbReference>
<dbReference type="EMBL" id="VXIV02000302">
    <property type="protein sequence ID" value="KAF6039137.1"/>
    <property type="molecule type" value="Genomic_DNA"/>
</dbReference>
<dbReference type="Pfam" id="PF22725">
    <property type="entry name" value="GFO_IDH_MocA_C3"/>
    <property type="match status" value="1"/>
</dbReference>
<dbReference type="Pfam" id="PF01408">
    <property type="entry name" value="GFO_IDH_MocA"/>
    <property type="match status" value="1"/>
</dbReference>
<evidence type="ECO:0000259" key="3">
    <source>
        <dbReference type="Pfam" id="PF01408"/>
    </source>
</evidence>
<evidence type="ECO:0000256" key="1">
    <source>
        <dbReference type="ARBA" id="ARBA00010928"/>
    </source>
</evidence>
<evidence type="ECO:0000259" key="4">
    <source>
        <dbReference type="Pfam" id="PF22725"/>
    </source>
</evidence>
<keyword evidence="2" id="KW-0560">Oxidoreductase</keyword>
<dbReference type="InterPro" id="IPR055170">
    <property type="entry name" value="GFO_IDH_MocA-like_dom"/>
</dbReference>
<dbReference type="SUPFAM" id="SSF51735">
    <property type="entry name" value="NAD(P)-binding Rossmann-fold domains"/>
    <property type="match status" value="1"/>
</dbReference>
<evidence type="ECO:0008006" key="7">
    <source>
        <dbReference type="Google" id="ProtNLM"/>
    </source>
</evidence>
<dbReference type="InterPro" id="IPR050463">
    <property type="entry name" value="Gfo/Idh/MocA_oxidrdct_glycsds"/>
</dbReference>
<sequence>MLPGVGIFGTGPLAKVIATVLKDCGFTIAAVWSRALKDAEIFAKELDIPIYTNKVDGLLLKPEVGCVVILCTPHLQSPIAVKALGIGKHVIATWPAGTSQLEVLKMVKGATYYPSLLSIMCHGLRFLPAYIIMKQQILWGKIGDLQLFEVRIHRQKKAAKYSWRCDGLMGGGALSLHGSYIIDIITFLSDKKAHSVNGMVKTYAEGGGDIQGVREVTCDDFCTFQMELGSVSVSCTINTHVDSEHSHEVIAVGSKGKLVVKDLDLYIKLKEESDERLLHKETIDVDSNSKTSSSMTDALEVGRVPFTIGLEKTLKAIANAFKAVEDVHGWSSDLIADRSTFNDALYVQTVIDCIKISSKTKQWVSVNVLEEEPDPNPHLSSAEKFVLYLYTVGTELYSEVADGTITAKISSLELNAQFVLCSVGSVSHKLMSFYISYYIVNWSPC</sequence>
<organism evidence="5 6">
    <name type="scientific">Bugula neritina</name>
    <name type="common">Brown bryozoan</name>
    <name type="synonym">Sertularia neritina</name>
    <dbReference type="NCBI Taxonomy" id="10212"/>
    <lineage>
        <taxon>Eukaryota</taxon>
        <taxon>Metazoa</taxon>
        <taxon>Spiralia</taxon>
        <taxon>Lophotrochozoa</taxon>
        <taxon>Bryozoa</taxon>
        <taxon>Gymnolaemata</taxon>
        <taxon>Cheilostomatida</taxon>
        <taxon>Flustrina</taxon>
        <taxon>Buguloidea</taxon>
        <taxon>Bugulidae</taxon>
        <taxon>Bugula</taxon>
    </lineage>
</organism>
<comment type="caution">
    <text evidence="5">The sequence shown here is derived from an EMBL/GenBank/DDBJ whole genome shotgun (WGS) entry which is preliminary data.</text>
</comment>
<comment type="similarity">
    <text evidence="1">Belongs to the Gfo/Idh/MocA family.</text>
</comment>
<keyword evidence="6" id="KW-1185">Reference proteome</keyword>
<dbReference type="AlphaFoldDB" id="A0A7J7KL89"/>
<dbReference type="SUPFAM" id="SSF55347">
    <property type="entry name" value="Glyceraldehyde-3-phosphate dehydrogenase-like, C-terminal domain"/>
    <property type="match status" value="1"/>
</dbReference>
<accession>A0A7J7KL89</accession>
<protein>
    <recommendedName>
        <fullName evidence="7">GFOD2</fullName>
    </recommendedName>
</protein>
<evidence type="ECO:0000313" key="6">
    <source>
        <dbReference type="Proteomes" id="UP000593567"/>
    </source>
</evidence>
<proteinExistence type="inferred from homology"/>
<dbReference type="PANTHER" id="PTHR43818:SF11">
    <property type="entry name" value="BCDNA.GH03377"/>
    <property type="match status" value="1"/>
</dbReference>